<feature type="compositionally biased region" description="Low complexity" evidence="1">
    <location>
        <begin position="1268"/>
        <end position="1284"/>
    </location>
</feature>
<name>A0ABY2QBN8_9HYPH</name>
<reference evidence="3 4" key="1">
    <citation type="submission" date="2019-04" db="EMBL/GenBank/DDBJ databases">
        <title>Mesorhizobium composti sp. nov., isolated from compost.</title>
        <authorList>
            <person name="Lin S.-Y."/>
            <person name="Hameed A."/>
            <person name="Hsieh Y.-T."/>
            <person name="Young C.-C."/>
        </authorList>
    </citation>
    <scope>NUCLEOTIDE SEQUENCE [LARGE SCALE GENOMIC DNA]</scope>
    <source>
        <strain evidence="3 4">CC-YTH430</strain>
    </source>
</reference>
<feature type="domain" description="CobN/magnesium chelatase" evidence="2">
    <location>
        <begin position="798"/>
        <end position="1199"/>
    </location>
</feature>
<keyword evidence="3" id="KW-0436">Ligase</keyword>
<feature type="region of interest" description="Disordered" evidence="1">
    <location>
        <begin position="1215"/>
        <end position="1284"/>
    </location>
</feature>
<feature type="domain" description="CobN/magnesium chelatase" evidence="2">
    <location>
        <begin position="141"/>
        <end position="792"/>
    </location>
</feature>
<gene>
    <name evidence="3" type="primary">cobN</name>
    <name evidence="3" type="ORF">E6C48_01050</name>
</gene>
<comment type="caution">
    <text evidence="3">The sequence shown here is derived from an EMBL/GenBank/DDBJ whole genome shotgun (WGS) entry which is preliminary data.</text>
</comment>
<dbReference type="RefSeq" id="WP_136353097.1">
    <property type="nucleotide sequence ID" value="NZ_SSNY01000001.1"/>
</dbReference>
<evidence type="ECO:0000259" key="2">
    <source>
        <dbReference type="Pfam" id="PF02514"/>
    </source>
</evidence>
<keyword evidence="4" id="KW-1185">Reference proteome</keyword>
<evidence type="ECO:0000313" key="4">
    <source>
        <dbReference type="Proteomes" id="UP000306441"/>
    </source>
</evidence>
<evidence type="ECO:0000313" key="3">
    <source>
        <dbReference type="EMBL" id="THF59682.1"/>
    </source>
</evidence>
<organism evidence="3 4">
    <name type="scientific">Ollibium composti</name>
    <dbReference type="NCBI Taxonomy" id="2675109"/>
    <lineage>
        <taxon>Bacteria</taxon>
        <taxon>Pseudomonadati</taxon>
        <taxon>Pseudomonadota</taxon>
        <taxon>Alphaproteobacteria</taxon>
        <taxon>Hyphomicrobiales</taxon>
        <taxon>Phyllobacteriaceae</taxon>
        <taxon>Ollibium</taxon>
    </lineage>
</organism>
<dbReference type="PANTHER" id="PTHR44119">
    <property type="entry name" value="MAGNESIUM-CHELATASE SUBUNIT CHLH, CHLOROPLASTIC"/>
    <property type="match status" value="1"/>
</dbReference>
<dbReference type="CDD" id="cd10150">
    <property type="entry name" value="CobN_like"/>
    <property type="match status" value="1"/>
</dbReference>
<dbReference type="Pfam" id="PF02514">
    <property type="entry name" value="CobN-Mg_chel"/>
    <property type="match status" value="2"/>
</dbReference>
<proteinExistence type="predicted"/>
<dbReference type="NCBIfam" id="NF008973">
    <property type="entry name" value="PRK12321.1"/>
    <property type="match status" value="1"/>
</dbReference>
<feature type="region of interest" description="Disordered" evidence="1">
    <location>
        <begin position="814"/>
        <end position="846"/>
    </location>
</feature>
<dbReference type="EC" id="6.6.1.2" evidence="3"/>
<dbReference type="InterPro" id="IPR003672">
    <property type="entry name" value="CobN/Mg_chltase"/>
</dbReference>
<dbReference type="PANTHER" id="PTHR44119:SF4">
    <property type="entry name" value="AEROBIC COBALTOCHELATASE SUBUNIT COBN"/>
    <property type="match status" value="1"/>
</dbReference>
<evidence type="ECO:0000256" key="1">
    <source>
        <dbReference type="SAM" id="MobiDB-lite"/>
    </source>
</evidence>
<sequence>MHILTTTSASLDDIAEPVDLRQQPADMVALSFTDSDLSGLAAAWKEDANALPSMRLTALRDLRHPMSVDLWLDSVAAHAKIILVRILGGYDWWRYGCDRLAALAREKGIRLALLPGEDRDADARLAEASTLPADELAGLLGYFRQGGPDNMRALVRRMAALAGQDIETSPPVEVPKAGYYEPGEGVLPLPFEGVRARFAEGELKAPAELSKGSNARGHSRGLDVPSGARREGSPAIGRGLSFTRPSAVLRTPSAAFGGTSPSRGEENPTVPILFYRSMLLAADAAPVDALTHALRHKGMAPVPIFVSSLKDPASLAFVEAAFAELKPSAIVTATAFASGAEPGAETLFDRAGVPVFQVIVATTKREAWQTNQRGLAPADLAMHVVLPELDGRILAGAISFKAEGEADPALGFRAVANRAEPDRVEQVAGRIAAFLRLQRTPREDRRVAVLIPDYPSAPGRTGYAVGLDVPASVLAMLHDLKEAGYAVEGIPESPRDLLDFLERGEEGMDIADYAAHFSDLPAAARESVEQAWGNIDALCGPSSAAGPSPRRERGEGGNSNAGAPLSPSLRGEGKGEGQSHFPFRAAPFGNITVALAPDRGRSQDRRADYHDPTLPPRHELVAFGLWLRKKLDVHAIVHVGAHGTLEWLPGKTVALGQSCFPEIVTGSLPVIYPFIVSNPGEAAQAKRRISAVTLGHLPPPLASAGLDENQQRLERLVDEYAQADGLDRRRRDRLAKLIVETAQATGLSAEAGVARTDAPDEALRRIDAWLCDLKDFAIKDGLHVYGRQGDGESDPLRLASAAGEKQNLLAALDGKHIPAGPSGAPARGRSDVLPTGRNLFTADPRTMPTPTAFDLGRAAADEIVTSYLQSHGDWPRALVIDLWGSASLRTGGEEIAQGLALMGCRPQWDAATGRVTGIEVLPPAALGRPRIDVTWRISGLFRDMFPTQIALIDAAARAVAERDEDDSENPLAAARRATGKVEPRIFGSSPGTYGAGLESLLAGGNWDQREDLGRAYLDAASHAYGGSEGEGTAAPDAFAGRIAEADLLVHSGDDPGRDILEGSADVAFIGGFSAAVAALGGKADVIVLDTTDPLKPKPRSVAEAVGRVVRARAVNKRFIDGQMRHGPRGAAEFAETVDRLVGFAETTHAIPGALIEAIHDAYIGDEQVRDFLLRENPAAAKVIAERFLSARRRGLWHPLRNSIDDDLASLIAEAETAQSAESPPPLTPPLKGEGDLAGGSFPSPLRGSEGRARPMARPGKVRGGGPQEESSSAVSTANSSEAAE</sequence>
<protein>
    <submittedName>
        <fullName evidence="3">Cobaltochelatase subunit CobN</fullName>
        <ecNumber evidence="3">6.6.1.2</ecNumber>
    </submittedName>
</protein>
<dbReference type="EMBL" id="SSNY01000001">
    <property type="protein sequence ID" value="THF59682.1"/>
    <property type="molecule type" value="Genomic_DNA"/>
</dbReference>
<feature type="region of interest" description="Disordered" evidence="1">
    <location>
        <begin position="539"/>
        <end position="581"/>
    </location>
</feature>
<feature type="region of interest" description="Disordered" evidence="1">
    <location>
        <begin position="209"/>
        <end position="241"/>
    </location>
</feature>
<accession>A0ABY2QBN8</accession>
<dbReference type="GO" id="GO:0051116">
    <property type="term" value="F:cobaltochelatase activity"/>
    <property type="evidence" value="ECO:0007669"/>
    <property type="project" value="UniProtKB-EC"/>
</dbReference>
<dbReference type="Proteomes" id="UP000306441">
    <property type="component" value="Unassembled WGS sequence"/>
</dbReference>